<reference evidence="1 2" key="1">
    <citation type="submission" date="2024-01" db="EMBL/GenBank/DDBJ databases">
        <title>The genomes of 5 underutilized Papilionoideae crops provide insights into root nodulation and disease resistanc.</title>
        <authorList>
            <person name="Jiang F."/>
        </authorList>
    </citation>
    <scope>NUCLEOTIDE SEQUENCE [LARGE SCALE GENOMIC DNA]</scope>
    <source>
        <strain evidence="1">DUOXIRENSHENG_FW03</strain>
        <tissue evidence="1">Leaves</tissue>
    </source>
</reference>
<sequence>MLLAIYKNLVNLVNPLIVFDSEIKGSVELIADSVGHVTALKDKLILGSLTWIKLINLGGSVLSTSNDEALRFN</sequence>
<dbReference type="Proteomes" id="UP001386955">
    <property type="component" value="Unassembled WGS sequence"/>
</dbReference>
<gene>
    <name evidence="1" type="ORF">VNO78_04459</name>
</gene>
<protein>
    <submittedName>
        <fullName evidence="1">Uncharacterized protein</fullName>
    </submittedName>
</protein>
<accession>A0AAN9TEW4</accession>
<name>A0AAN9TEW4_PSOTE</name>
<evidence type="ECO:0000313" key="1">
    <source>
        <dbReference type="EMBL" id="KAK7412811.1"/>
    </source>
</evidence>
<keyword evidence="2" id="KW-1185">Reference proteome</keyword>
<organism evidence="1 2">
    <name type="scientific">Psophocarpus tetragonolobus</name>
    <name type="common">Winged bean</name>
    <name type="synonym">Dolichos tetragonolobus</name>
    <dbReference type="NCBI Taxonomy" id="3891"/>
    <lineage>
        <taxon>Eukaryota</taxon>
        <taxon>Viridiplantae</taxon>
        <taxon>Streptophyta</taxon>
        <taxon>Embryophyta</taxon>
        <taxon>Tracheophyta</taxon>
        <taxon>Spermatophyta</taxon>
        <taxon>Magnoliopsida</taxon>
        <taxon>eudicotyledons</taxon>
        <taxon>Gunneridae</taxon>
        <taxon>Pentapetalae</taxon>
        <taxon>rosids</taxon>
        <taxon>fabids</taxon>
        <taxon>Fabales</taxon>
        <taxon>Fabaceae</taxon>
        <taxon>Papilionoideae</taxon>
        <taxon>50 kb inversion clade</taxon>
        <taxon>NPAAA clade</taxon>
        <taxon>indigoferoid/millettioid clade</taxon>
        <taxon>Phaseoleae</taxon>
        <taxon>Psophocarpus</taxon>
    </lineage>
</organism>
<dbReference type="EMBL" id="JAYMYS010000001">
    <property type="protein sequence ID" value="KAK7412811.1"/>
    <property type="molecule type" value="Genomic_DNA"/>
</dbReference>
<dbReference type="AlphaFoldDB" id="A0AAN9TEW4"/>
<evidence type="ECO:0000313" key="2">
    <source>
        <dbReference type="Proteomes" id="UP001386955"/>
    </source>
</evidence>
<proteinExistence type="predicted"/>
<comment type="caution">
    <text evidence="1">The sequence shown here is derived from an EMBL/GenBank/DDBJ whole genome shotgun (WGS) entry which is preliminary data.</text>
</comment>